<feature type="chain" id="PRO_5040934664" evidence="2">
    <location>
        <begin position="30"/>
        <end position="354"/>
    </location>
</feature>
<dbReference type="InterPro" id="IPR017946">
    <property type="entry name" value="PLC-like_Pdiesterase_TIM-brl"/>
</dbReference>
<name>A0A9X3RSY1_9CORY</name>
<evidence type="ECO:0000259" key="3">
    <source>
        <dbReference type="PROSITE" id="PS51704"/>
    </source>
</evidence>
<dbReference type="Proteomes" id="UP001146505">
    <property type="component" value="Unassembled WGS sequence"/>
</dbReference>
<dbReference type="PROSITE" id="PS50007">
    <property type="entry name" value="PIPLC_X_DOMAIN"/>
    <property type="match status" value="1"/>
</dbReference>
<evidence type="ECO:0000256" key="2">
    <source>
        <dbReference type="SAM" id="SignalP"/>
    </source>
</evidence>
<reference evidence="4" key="1">
    <citation type="submission" date="2022-02" db="EMBL/GenBank/DDBJ databases">
        <title>Corynebacterium sp. from urogenital microbiome.</title>
        <authorList>
            <person name="Cappelli E.A."/>
            <person name="Ribeiro T.G."/>
            <person name="Peixe L."/>
        </authorList>
    </citation>
    <scope>NUCLEOTIDE SEQUENCE</scope>
    <source>
        <strain evidence="4">C9Ua_112</strain>
    </source>
</reference>
<comment type="caution">
    <text evidence="4">The sequence shown here is derived from an EMBL/GenBank/DDBJ whole genome shotgun (WGS) entry which is preliminary data.</text>
</comment>
<protein>
    <submittedName>
        <fullName evidence="4">Glycerophosphodiester phosphodiesterase</fullName>
    </submittedName>
</protein>
<dbReference type="PANTHER" id="PTHR46211:SF14">
    <property type="entry name" value="GLYCEROPHOSPHODIESTER PHOSPHODIESTERASE"/>
    <property type="match status" value="1"/>
</dbReference>
<dbReference type="GO" id="GO:0008081">
    <property type="term" value="F:phosphoric diester hydrolase activity"/>
    <property type="evidence" value="ECO:0007669"/>
    <property type="project" value="InterPro"/>
</dbReference>
<dbReference type="EMBL" id="JAKMUV010000002">
    <property type="protein sequence ID" value="MCZ9304578.1"/>
    <property type="molecule type" value="Genomic_DNA"/>
</dbReference>
<feature type="region of interest" description="Disordered" evidence="1">
    <location>
        <begin position="51"/>
        <end position="84"/>
    </location>
</feature>
<feature type="domain" description="GP-PDE" evidence="3">
    <location>
        <begin position="66"/>
        <end position="346"/>
    </location>
</feature>
<dbReference type="AlphaFoldDB" id="A0A9X3RSY1"/>
<dbReference type="InterPro" id="IPR030395">
    <property type="entry name" value="GP_PDE_dom"/>
</dbReference>
<dbReference type="GeneID" id="301812570"/>
<evidence type="ECO:0000256" key="1">
    <source>
        <dbReference type="SAM" id="MobiDB-lite"/>
    </source>
</evidence>
<sequence>MKTPLTWRKATAAAVAAIVSIGSAGTAVAATNSSIGSSVAGSSFNLTIGSSVTGSSKPQPEEQQGFDLQSHRGGRGEYTEESRKAFEESLKMGVSTLELDIVLAEDGTPVVWHDPEIQADKCTDTKPATENDPEFPYVGKLVHELNWKQLQTLNCNKVLKGFPEAKAEKSNKLLQLQDVFDIAAADPQMRFNIETKIEAENREKSATPQEFVDAILPVVRHNKATSRTTIQSFDWRSLPLVRKAQPDISLALLYDATTWKSGSQWIGDVDYDKLGGDVNKAAKQLGAEILSPDYKLVTPENVASAHAAGLQVLPWTVNEESDMQAMVDAKVDGLITDYPTRGLEVVKKNKLQVL</sequence>
<evidence type="ECO:0000313" key="5">
    <source>
        <dbReference type="Proteomes" id="UP001146505"/>
    </source>
</evidence>
<proteinExistence type="predicted"/>
<dbReference type="SUPFAM" id="SSF51695">
    <property type="entry name" value="PLC-like phosphodiesterases"/>
    <property type="match status" value="1"/>
</dbReference>
<accession>A0A9X3RSY1</accession>
<feature type="compositionally biased region" description="Basic and acidic residues" evidence="1">
    <location>
        <begin position="74"/>
        <end position="84"/>
    </location>
</feature>
<dbReference type="GO" id="GO:0006629">
    <property type="term" value="P:lipid metabolic process"/>
    <property type="evidence" value="ECO:0007669"/>
    <property type="project" value="InterPro"/>
</dbReference>
<dbReference type="Pfam" id="PF03009">
    <property type="entry name" value="GDPD"/>
    <property type="match status" value="1"/>
</dbReference>
<evidence type="ECO:0000313" key="4">
    <source>
        <dbReference type="EMBL" id="MCZ9304578.1"/>
    </source>
</evidence>
<feature type="signal peptide" evidence="2">
    <location>
        <begin position="1"/>
        <end position="29"/>
    </location>
</feature>
<dbReference type="RefSeq" id="WP_269954680.1">
    <property type="nucleotide sequence ID" value="NZ_JAKMUV010000002.1"/>
</dbReference>
<organism evidence="4 5">
    <name type="scientific">Corynebacterium macclintockiae</name>
    <dbReference type="NCBI Taxonomy" id="2913501"/>
    <lineage>
        <taxon>Bacteria</taxon>
        <taxon>Bacillati</taxon>
        <taxon>Actinomycetota</taxon>
        <taxon>Actinomycetes</taxon>
        <taxon>Mycobacteriales</taxon>
        <taxon>Corynebacteriaceae</taxon>
        <taxon>Corynebacterium</taxon>
    </lineage>
</organism>
<dbReference type="PROSITE" id="PS51704">
    <property type="entry name" value="GP_PDE"/>
    <property type="match status" value="1"/>
</dbReference>
<keyword evidence="2" id="KW-0732">Signal</keyword>
<gene>
    <name evidence="4" type="ORF">L8U58_03360</name>
</gene>
<dbReference type="Gene3D" id="3.20.20.190">
    <property type="entry name" value="Phosphatidylinositol (PI) phosphodiesterase"/>
    <property type="match status" value="1"/>
</dbReference>
<feature type="compositionally biased region" description="Polar residues" evidence="1">
    <location>
        <begin position="51"/>
        <end position="62"/>
    </location>
</feature>
<keyword evidence="5" id="KW-1185">Reference proteome</keyword>
<dbReference type="PANTHER" id="PTHR46211">
    <property type="entry name" value="GLYCEROPHOSPHORYL DIESTER PHOSPHODIESTERASE"/>
    <property type="match status" value="1"/>
</dbReference>